<evidence type="ECO:0000313" key="4">
    <source>
        <dbReference type="EMBL" id="CAK8694863.1"/>
    </source>
</evidence>
<comment type="caution">
    <text evidence="4">The sequence shown here is derived from an EMBL/GenBank/DDBJ whole genome shotgun (WGS) entry which is preliminary data.</text>
</comment>
<keyword evidence="2" id="KW-1133">Transmembrane helix</keyword>
<accession>A0ABP0GUW6</accession>
<feature type="compositionally biased region" description="Basic and acidic residues" evidence="1">
    <location>
        <begin position="215"/>
        <end position="232"/>
    </location>
</feature>
<feature type="transmembrane region" description="Helical" evidence="2">
    <location>
        <begin position="995"/>
        <end position="1015"/>
    </location>
</feature>
<organism evidence="4 5">
    <name type="scientific">Clavelina lepadiformis</name>
    <name type="common">Light-bulb sea squirt</name>
    <name type="synonym">Ascidia lepadiformis</name>
    <dbReference type="NCBI Taxonomy" id="159417"/>
    <lineage>
        <taxon>Eukaryota</taxon>
        <taxon>Metazoa</taxon>
        <taxon>Chordata</taxon>
        <taxon>Tunicata</taxon>
        <taxon>Ascidiacea</taxon>
        <taxon>Aplousobranchia</taxon>
        <taxon>Clavelinidae</taxon>
        <taxon>Clavelina</taxon>
    </lineage>
</organism>
<dbReference type="Proteomes" id="UP001642483">
    <property type="component" value="Unassembled WGS sequence"/>
</dbReference>
<evidence type="ECO:0000256" key="2">
    <source>
        <dbReference type="SAM" id="Phobius"/>
    </source>
</evidence>
<evidence type="ECO:0000256" key="3">
    <source>
        <dbReference type="SAM" id="SignalP"/>
    </source>
</evidence>
<proteinExistence type="predicted"/>
<keyword evidence="2" id="KW-0812">Transmembrane</keyword>
<keyword evidence="5" id="KW-1185">Reference proteome</keyword>
<sequence length="1018" mass="113292">MTVRFYLLLVWLCLYAIMAKAGEIGSAPIRPGMRPVMQPDLSNLHSFKETVLGNKTKYPYSIPPSTWLNAPAFTCITEDTVEILGREIHFSTVFQELHKVTKGRFPVKQITDAESPFEVKIRGDCVYLDDDVSLPGLKKLTIYARKFISNGNTLTLKAPEVCHQIIDRIGGCSSMGKAAKSFNGADGKSGIASPLVEIYAQRVEGNAEIISEGSDGNKGEDGGDGRTGDRGPRGPSPSCYRSGLSCPDLKGYPGYPGRNGEDGRRAGRSGNGGNSQKVTLNTESISGLFKVFQQTGKGGPPARHGSGGRGGPGGEGGCGVDCRVRGNSCRPTSECVRGKLGQPGVSGRWGRSGSRIYPRPNKGNDGIIEKSILRKIKSLKGWFIEDVELLELIHRQGELLFQKNRTDEALEIFLFLQSVTDVESAMYKQVSSRMIALEQGFDFYGNSVVYASNLGWRYLKERTSDLLTAGERYETTYNTVKDKEEEERRRLGNLFLDFFSAILGFPVAFAGKNPQLAFDSTRKVFNVFASIPGCSVPTFNEAKDTLELRLNFANEYEKMEDFDLSTMNVSAVPIIMQSDFAKNKGKLVQEFGCLLDREGKSESLKGFERILDDFFRDGDLRISLINKIINLETESKQTNFSLGLVNEWKTSVEALVSSSTESIPMSVKQDFTDLLYSVYEQNEATITRSLYELAKAYQFMSLWKFDALENYLNTYGDRTLTDNLGSLNGMFHFVEIMQTLEDERNRFLNLISTSAGARAHTYTVLREFDDTTHPGVLDMLRRNGRFTVHLNLDPNNIITTGCSFCYNARLVSIYVELTGLSQPNGVPSRIYVKVSHMGDSYFLLPLSNGNDTVVHFQQKPEDVDGGHVIFFDRTRHVTSVLDPMLPKRLTQTEGNRFCHEYDSAQDFFGGQLCKSPYATYAITIPRSQKLSCNHHVSGMNCGELDFTRFKKVRIFLKARAWSDYVSLQDKSSNKVYSDLSQQPSFTSTGGGATKIFVLGLSAAMNITFTFLAILIQRF</sequence>
<feature type="compositionally biased region" description="Gly residues" evidence="1">
    <location>
        <begin position="305"/>
        <end position="316"/>
    </location>
</feature>
<gene>
    <name evidence="4" type="ORF">CVLEPA_LOCUS28191</name>
</gene>
<keyword evidence="2" id="KW-0472">Membrane</keyword>
<evidence type="ECO:0000313" key="5">
    <source>
        <dbReference type="Proteomes" id="UP001642483"/>
    </source>
</evidence>
<keyword evidence="3" id="KW-0732">Signal</keyword>
<feature type="region of interest" description="Disordered" evidence="1">
    <location>
        <begin position="208"/>
        <end position="278"/>
    </location>
</feature>
<feature type="chain" id="PRO_5045508851" evidence="3">
    <location>
        <begin position="22"/>
        <end position="1018"/>
    </location>
</feature>
<protein>
    <submittedName>
        <fullName evidence="4">Uncharacterized protein</fullName>
    </submittedName>
</protein>
<feature type="signal peptide" evidence="3">
    <location>
        <begin position="1"/>
        <end position="21"/>
    </location>
</feature>
<reference evidence="4 5" key="1">
    <citation type="submission" date="2024-02" db="EMBL/GenBank/DDBJ databases">
        <authorList>
            <person name="Daric V."/>
            <person name="Darras S."/>
        </authorList>
    </citation>
    <scope>NUCLEOTIDE SEQUENCE [LARGE SCALE GENOMIC DNA]</scope>
</reference>
<evidence type="ECO:0000256" key="1">
    <source>
        <dbReference type="SAM" id="MobiDB-lite"/>
    </source>
</evidence>
<dbReference type="EMBL" id="CAWYQH010000141">
    <property type="protein sequence ID" value="CAK8694863.1"/>
    <property type="molecule type" value="Genomic_DNA"/>
</dbReference>
<name>A0ABP0GUW6_CLALP</name>
<feature type="region of interest" description="Disordered" evidence="1">
    <location>
        <begin position="293"/>
        <end position="316"/>
    </location>
</feature>